<comment type="caution">
    <text evidence="2">The sequence shown here is derived from an EMBL/GenBank/DDBJ whole genome shotgun (WGS) entry which is preliminary data.</text>
</comment>
<proteinExistence type="predicted"/>
<evidence type="ECO:0000313" key="2">
    <source>
        <dbReference type="EMBL" id="CAD6442679.1"/>
    </source>
</evidence>
<feature type="domain" description="Aminoglycoside phosphotransferase" evidence="1">
    <location>
        <begin position="78"/>
        <end position="286"/>
    </location>
</feature>
<reference evidence="2" key="1">
    <citation type="submission" date="2020-10" db="EMBL/GenBank/DDBJ databases">
        <authorList>
            <person name="Kusch S."/>
        </authorList>
    </citation>
    <scope>NUCLEOTIDE SEQUENCE</scope>
    <source>
        <strain evidence="2">SwB9</strain>
    </source>
</reference>
<protein>
    <submittedName>
        <fullName evidence="2">Ec1994dc-2799-4701-9120-21f88ddd5952</fullName>
    </submittedName>
</protein>
<keyword evidence="3" id="KW-1185">Reference proteome</keyword>
<evidence type="ECO:0000259" key="1">
    <source>
        <dbReference type="Pfam" id="PF01636"/>
    </source>
</evidence>
<name>A0A8H2VQC4_9HELO</name>
<dbReference type="SUPFAM" id="SSF56112">
    <property type="entry name" value="Protein kinase-like (PK-like)"/>
    <property type="match status" value="1"/>
</dbReference>
<dbReference type="InterPro" id="IPR011009">
    <property type="entry name" value="Kinase-like_dom_sf"/>
</dbReference>
<gene>
    <name evidence="2" type="ORF">SCLTRI_LOCUS2471</name>
</gene>
<dbReference type="PANTHER" id="PTHR21310:SF15">
    <property type="entry name" value="AMINOGLYCOSIDE PHOSPHOTRANSFERASE DOMAIN-CONTAINING PROTEIN"/>
    <property type="match status" value="1"/>
</dbReference>
<dbReference type="InterPro" id="IPR002575">
    <property type="entry name" value="Aminoglycoside_PTrfase"/>
</dbReference>
<sequence length="433" mass="49271">MKERLEKFMSVINKSSLMTHTELIIGQPVSMSDAFSAGQFWCCFELRVNDGRIVIARVRLPRHPDSTDGVDEDSELYSIRCEVETMKFLQECVTGVPFPKLFAYEGPGSQMAANVGAAYMLIEGFYGNTLQDMQFNICELPISTQEHIITQWTSVQAELATFKFPQIGLISHFSKEAGVTIGKLSTAVAEGLSNEGPFTEAWDYFATIADARFRDACKEDAINSNIFTRLGPFVFKEIVQNTDIFKTGGRPFHFNHMDMGTQNILVDQEFNFLAIIDWEFAQIAPLGINHYPMPFPLISADAEIDSILQNPDHIAHRNISRQVAAQKMYRQKFRDAEQARESRVRSLQKSIADVLHGTASRIYAILEKLKVFEGMEEELTYEMVRLAYGFGHDEAKRYVDEMETKMIELMTPRSDKFKRIRGSNDNSGRRRTV</sequence>
<dbReference type="EMBL" id="CAJHIA010000009">
    <property type="protein sequence ID" value="CAD6442679.1"/>
    <property type="molecule type" value="Genomic_DNA"/>
</dbReference>
<dbReference type="Proteomes" id="UP000624404">
    <property type="component" value="Unassembled WGS sequence"/>
</dbReference>
<dbReference type="InterPro" id="IPR051678">
    <property type="entry name" value="AGP_Transferase"/>
</dbReference>
<dbReference type="Pfam" id="PF01636">
    <property type="entry name" value="APH"/>
    <property type="match status" value="1"/>
</dbReference>
<dbReference type="OrthoDB" id="5327538at2759"/>
<organism evidence="2 3">
    <name type="scientific">Sclerotinia trifoliorum</name>
    <dbReference type="NCBI Taxonomy" id="28548"/>
    <lineage>
        <taxon>Eukaryota</taxon>
        <taxon>Fungi</taxon>
        <taxon>Dikarya</taxon>
        <taxon>Ascomycota</taxon>
        <taxon>Pezizomycotina</taxon>
        <taxon>Leotiomycetes</taxon>
        <taxon>Helotiales</taxon>
        <taxon>Sclerotiniaceae</taxon>
        <taxon>Sclerotinia</taxon>
    </lineage>
</organism>
<accession>A0A8H2VQC4</accession>
<dbReference type="PANTHER" id="PTHR21310">
    <property type="entry name" value="AMINOGLYCOSIDE PHOSPHOTRANSFERASE-RELATED-RELATED"/>
    <property type="match status" value="1"/>
</dbReference>
<evidence type="ECO:0000313" key="3">
    <source>
        <dbReference type="Proteomes" id="UP000624404"/>
    </source>
</evidence>
<dbReference type="AlphaFoldDB" id="A0A8H2VQC4"/>